<dbReference type="PANTHER" id="PTHR12631:SF10">
    <property type="entry name" value="BETA-XYLOSIDASE-LIKE PROTEIN-RELATED"/>
    <property type="match status" value="1"/>
</dbReference>
<dbReference type="InterPro" id="IPR017853">
    <property type="entry name" value="GH"/>
</dbReference>
<dbReference type="Proteomes" id="UP000229981">
    <property type="component" value="Unassembled WGS sequence"/>
</dbReference>
<evidence type="ECO:0008006" key="3">
    <source>
        <dbReference type="Google" id="ProtNLM"/>
    </source>
</evidence>
<comment type="caution">
    <text evidence="1">The sequence shown here is derived from an EMBL/GenBank/DDBJ whole genome shotgun (WGS) entry which is preliminary data.</text>
</comment>
<evidence type="ECO:0000313" key="2">
    <source>
        <dbReference type="Proteomes" id="UP000229981"/>
    </source>
</evidence>
<dbReference type="InterPro" id="IPR051923">
    <property type="entry name" value="Glycosyl_Hydrolase_39"/>
</dbReference>
<protein>
    <recommendedName>
        <fullName evidence="3">Glycoside hydrolase family 5 domain-containing protein</fullName>
    </recommendedName>
</protein>
<evidence type="ECO:0000313" key="1">
    <source>
        <dbReference type="EMBL" id="PIP88479.1"/>
    </source>
</evidence>
<reference evidence="1 2" key="1">
    <citation type="submission" date="2017-09" db="EMBL/GenBank/DDBJ databases">
        <title>Depth-based differentiation of microbial function through sediment-hosted aquifers and enrichment of novel symbionts in the deep terrestrial subsurface.</title>
        <authorList>
            <person name="Probst A.J."/>
            <person name="Ladd B."/>
            <person name="Jarett J.K."/>
            <person name="Geller-Mcgrath D.E."/>
            <person name="Sieber C.M."/>
            <person name="Emerson J.B."/>
            <person name="Anantharaman K."/>
            <person name="Thomas B.C."/>
            <person name="Malmstrom R."/>
            <person name="Stieglmeier M."/>
            <person name="Klingl A."/>
            <person name="Woyke T."/>
            <person name="Ryan C.M."/>
            <person name="Banfield J.F."/>
        </authorList>
    </citation>
    <scope>NUCLEOTIDE SEQUENCE [LARGE SCALE GENOMIC DNA]</scope>
    <source>
        <strain evidence="1">CG22_combo_CG10-13_8_21_14_all_01_47_9</strain>
    </source>
</reference>
<dbReference type="Gene3D" id="3.20.20.80">
    <property type="entry name" value="Glycosidases"/>
    <property type="match status" value="1"/>
</dbReference>
<organism evidence="1 2">
    <name type="scientific">Candidatus Beckwithbacteria bacterium CG22_combo_CG10-13_8_21_14_all_01_47_9</name>
    <dbReference type="NCBI Taxonomy" id="1974496"/>
    <lineage>
        <taxon>Bacteria</taxon>
        <taxon>Candidatus Beckwithiibacteriota</taxon>
    </lineage>
</organism>
<dbReference type="Gene3D" id="2.60.40.10">
    <property type="entry name" value="Immunoglobulins"/>
    <property type="match status" value="1"/>
</dbReference>
<dbReference type="SUPFAM" id="SSF51445">
    <property type="entry name" value="(Trans)glycosidases"/>
    <property type="match status" value="1"/>
</dbReference>
<gene>
    <name evidence="1" type="ORF">COW80_00015</name>
</gene>
<dbReference type="GO" id="GO:0004553">
    <property type="term" value="F:hydrolase activity, hydrolyzing O-glycosyl compounds"/>
    <property type="evidence" value="ECO:0007669"/>
    <property type="project" value="TreeGrafter"/>
</dbReference>
<proteinExistence type="predicted"/>
<dbReference type="EMBL" id="PCTU01000001">
    <property type="protein sequence ID" value="PIP88479.1"/>
    <property type="molecule type" value="Genomic_DNA"/>
</dbReference>
<sequence>MKPLVFFGIFLLWLLLAVPVQAIVDPRLVPNNRFGIHILEAEDLAPAAGLVNTNGDWGYVTLVIRFNDLNRAKWQAVFDEMRRRHLIPLVRLATVPENSHWVNPNSEDVDRWVEFLNSLNWVVQNRYVILFNEPNHAKEWGNEIKPHEYAAIVKEFQTRLKAASADFFILPAGLDTAAPNSKETMAATEYWRQMALAVPEIFTLFDGWNSHSYPNPAFSGPIIGSGLGSIRSYQAEINYLSRFGLPGHLPVFITETGWVNTVPGLSELYTEAYTQVWQQPNLVAVTPFVLNYPALPFKQFSWLGLPHYGAVANLPKTSGRPEQIQNSELIDQNLPDNVVAASDYHFWLELINTGQSIWERENFSLRVIGNLSGEDWFAGHVNTTEPGQAARIDFNFKTPANAGLIDLKLQLALGSQPFGALIEKKITVVPPPTVVISARRWYKVPADDDQYRLLLYDAENRLLQEINQFDFGRFEPVKLYNVVPGNNYRLVIVKPYYLPRQTWMELAKGENQVKFKPLLPVDFNNDGRFSLTDLGAWLLQPVNYLRFGLQPGD</sequence>
<dbReference type="AlphaFoldDB" id="A0A2H0E3I0"/>
<dbReference type="PANTHER" id="PTHR12631">
    <property type="entry name" value="ALPHA-L-IDURONIDASE"/>
    <property type="match status" value="1"/>
</dbReference>
<name>A0A2H0E3I0_9BACT</name>
<accession>A0A2H0E3I0</accession>
<dbReference type="InterPro" id="IPR013783">
    <property type="entry name" value="Ig-like_fold"/>
</dbReference>